<accession>A0A1F4NR80</accession>
<feature type="compositionally biased region" description="Polar residues" evidence="1">
    <location>
        <begin position="48"/>
        <end position="62"/>
    </location>
</feature>
<sequence>MNGRSSNYLANKEEEQEKALRAGKRVGRFEGDVHHLGGMSALAPAEATASSKGVSSIGLTAG</sequence>
<gene>
    <name evidence="2" type="ORF">A3K51_02920</name>
</gene>
<proteinExistence type="predicted"/>
<comment type="caution">
    <text evidence="2">The sequence shown here is derived from an EMBL/GenBank/DDBJ whole genome shotgun (WGS) entry which is preliminary data.</text>
</comment>
<feature type="compositionally biased region" description="Basic and acidic residues" evidence="1">
    <location>
        <begin position="11"/>
        <end position="20"/>
    </location>
</feature>
<dbReference type="AlphaFoldDB" id="A0A1F4NR80"/>
<name>A0A1F4NR80_UNCK3</name>
<dbReference type="EMBL" id="METD01000001">
    <property type="protein sequence ID" value="OGB73758.1"/>
    <property type="molecule type" value="Genomic_DNA"/>
</dbReference>
<feature type="region of interest" description="Disordered" evidence="1">
    <location>
        <begin position="1"/>
        <end position="23"/>
    </location>
</feature>
<reference evidence="2 3" key="1">
    <citation type="journal article" date="2016" name="Nat. Commun.">
        <title>Thousands of microbial genomes shed light on interconnected biogeochemical processes in an aquifer system.</title>
        <authorList>
            <person name="Anantharaman K."/>
            <person name="Brown C.T."/>
            <person name="Hug L.A."/>
            <person name="Sharon I."/>
            <person name="Castelle C.J."/>
            <person name="Probst A.J."/>
            <person name="Thomas B.C."/>
            <person name="Singh A."/>
            <person name="Wilkins M.J."/>
            <person name="Karaoz U."/>
            <person name="Brodie E.L."/>
            <person name="Williams K.H."/>
            <person name="Hubbard S.S."/>
            <person name="Banfield J.F."/>
        </authorList>
    </citation>
    <scope>NUCLEOTIDE SEQUENCE [LARGE SCALE GENOMIC DNA]</scope>
</reference>
<organism evidence="2 3">
    <name type="scientific">candidate division Kazan bacterium RIFCSPLOWO2_01_FULL_45_19</name>
    <dbReference type="NCBI Taxonomy" id="1798538"/>
    <lineage>
        <taxon>Bacteria</taxon>
        <taxon>Bacteria division Kazan-3B-28</taxon>
    </lineage>
</organism>
<evidence type="ECO:0000313" key="2">
    <source>
        <dbReference type="EMBL" id="OGB73758.1"/>
    </source>
</evidence>
<evidence type="ECO:0000313" key="3">
    <source>
        <dbReference type="Proteomes" id="UP000178085"/>
    </source>
</evidence>
<protein>
    <submittedName>
        <fullName evidence="2">Uncharacterized protein</fullName>
    </submittedName>
</protein>
<evidence type="ECO:0000256" key="1">
    <source>
        <dbReference type="SAM" id="MobiDB-lite"/>
    </source>
</evidence>
<feature type="region of interest" description="Disordered" evidence="1">
    <location>
        <begin position="42"/>
        <end position="62"/>
    </location>
</feature>
<dbReference type="Proteomes" id="UP000178085">
    <property type="component" value="Unassembled WGS sequence"/>
</dbReference>